<evidence type="ECO:0000313" key="3">
    <source>
        <dbReference type="Proteomes" id="UP000051330"/>
    </source>
</evidence>
<dbReference type="Proteomes" id="UP000051330">
    <property type="component" value="Unassembled WGS sequence"/>
</dbReference>
<name>A0A0R1MX19_9LACO</name>
<evidence type="ECO:0008006" key="4">
    <source>
        <dbReference type="Google" id="ProtNLM"/>
    </source>
</evidence>
<feature type="chain" id="PRO_5039231109" description="Surface layer protein A domain-containing protein" evidence="1">
    <location>
        <begin position="25"/>
        <end position="285"/>
    </location>
</feature>
<sequence>MKISKVLASMLLLLGVSAASQVIAQNSVPVQAATVSEPAVINLHGDRAILYAWHNDGMKYAPMLRSLWGGSWRVTAVRIDAQTGDIYFRVATDVWMKYYYYNTRPTLNKTLVQQMQNTAQQYSKSQGNIGGFVNNGDIDYKIAIVKTLAKTPIVAQPGSTKVIRTLPEGTRWRITQQSYRLLLSATDNSPIYYQVANHQWVDAKYVAQEIKAYRIPVLSLEQGLQAYRFDNAKLKMIPTRWLAPRQNWGIDYRYSPRINYTFKGSYYFQIGANEWVTGEGGQVGN</sequence>
<dbReference type="OrthoDB" id="2269930at2"/>
<keyword evidence="3" id="KW-1185">Reference proteome</keyword>
<evidence type="ECO:0000313" key="2">
    <source>
        <dbReference type="EMBL" id="KRL12561.1"/>
    </source>
</evidence>
<keyword evidence="1" id="KW-0732">Signal</keyword>
<reference evidence="2 3" key="1">
    <citation type="journal article" date="2015" name="Genome Announc.">
        <title>Expanding the biotechnology potential of lactobacilli through comparative genomics of 213 strains and associated genera.</title>
        <authorList>
            <person name="Sun Z."/>
            <person name="Harris H.M."/>
            <person name="McCann A."/>
            <person name="Guo C."/>
            <person name="Argimon S."/>
            <person name="Zhang W."/>
            <person name="Yang X."/>
            <person name="Jeffery I.B."/>
            <person name="Cooney J.C."/>
            <person name="Kagawa T.F."/>
            <person name="Liu W."/>
            <person name="Song Y."/>
            <person name="Salvetti E."/>
            <person name="Wrobel A."/>
            <person name="Rasinkangas P."/>
            <person name="Parkhill J."/>
            <person name="Rea M.C."/>
            <person name="O'Sullivan O."/>
            <person name="Ritari J."/>
            <person name="Douillard F.P."/>
            <person name="Paul Ross R."/>
            <person name="Yang R."/>
            <person name="Briner A.E."/>
            <person name="Felis G.E."/>
            <person name="de Vos W.M."/>
            <person name="Barrangou R."/>
            <person name="Klaenhammer T.R."/>
            <person name="Caufield P.W."/>
            <person name="Cui Y."/>
            <person name="Zhang H."/>
            <person name="O'Toole P.W."/>
        </authorList>
    </citation>
    <scope>NUCLEOTIDE SEQUENCE [LARGE SCALE GENOMIC DNA]</scope>
    <source>
        <strain evidence="2 3">DSM 12744</strain>
    </source>
</reference>
<protein>
    <recommendedName>
        <fullName evidence="4">Surface layer protein A domain-containing protein</fullName>
    </recommendedName>
</protein>
<dbReference type="EMBL" id="AZEC01000007">
    <property type="protein sequence ID" value="KRL12561.1"/>
    <property type="molecule type" value="Genomic_DNA"/>
</dbReference>
<dbReference type="STRING" id="1423792.FD09_GL002880"/>
<accession>A0A0R1MX19</accession>
<comment type="caution">
    <text evidence="2">The sequence shown here is derived from an EMBL/GenBank/DDBJ whole genome shotgun (WGS) entry which is preliminary data.</text>
</comment>
<evidence type="ECO:0000256" key="1">
    <source>
        <dbReference type="SAM" id="SignalP"/>
    </source>
</evidence>
<dbReference type="RefSeq" id="WP_057820596.1">
    <property type="nucleotide sequence ID" value="NZ_AZEC01000007.1"/>
</dbReference>
<gene>
    <name evidence="2" type="ORF">FD09_GL002880</name>
</gene>
<feature type="signal peptide" evidence="1">
    <location>
        <begin position="1"/>
        <end position="24"/>
    </location>
</feature>
<organism evidence="2 3">
    <name type="scientific">Schleiferilactobacillus perolens DSM 12744</name>
    <dbReference type="NCBI Taxonomy" id="1423792"/>
    <lineage>
        <taxon>Bacteria</taxon>
        <taxon>Bacillati</taxon>
        <taxon>Bacillota</taxon>
        <taxon>Bacilli</taxon>
        <taxon>Lactobacillales</taxon>
        <taxon>Lactobacillaceae</taxon>
        <taxon>Schleiferilactobacillus</taxon>
    </lineage>
</organism>
<dbReference type="AlphaFoldDB" id="A0A0R1MX19"/>
<proteinExistence type="predicted"/>
<dbReference type="PATRIC" id="fig|1423792.3.peg.2952"/>